<sequence length="227" mass="23888">MRPTILLTRPEDGAERFVQQLRDRFGDIPVVFSPLLRIEPTGPQPDLTPYRGVIVTSANGVPNGAIGVPCHVVGQATAQAARAAGLDVQTVEAEAQALIRRILADRVAGPLLHLRGEHARGDIAQTLTNAGIQADEAVVYAQKECPLTPEAQAVLDGKSPVLVPLFSPRTARIFAAQRPQAPVAIAAMSPAVAQALGDVPVKLLEIAATPDANAMLDATQRLMDALA</sequence>
<dbReference type="InterPro" id="IPR036108">
    <property type="entry name" value="4pyrrol_syn_uPrphyn_synt_sf"/>
</dbReference>
<dbReference type="InterPro" id="IPR003754">
    <property type="entry name" value="4pyrrol_synth_uPrphyn_synth"/>
</dbReference>
<proteinExistence type="predicted"/>
<organism evidence="2 3">
    <name type="scientific">Thalassobius vesicularis</name>
    <dbReference type="NCBI Taxonomy" id="1294297"/>
    <lineage>
        <taxon>Bacteria</taxon>
        <taxon>Pseudomonadati</taxon>
        <taxon>Pseudomonadota</taxon>
        <taxon>Alphaproteobacteria</taxon>
        <taxon>Rhodobacterales</taxon>
        <taxon>Roseobacteraceae</taxon>
        <taxon>Thalassovita</taxon>
    </lineage>
</organism>
<dbReference type="Gene3D" id="3.40.50.10090">
    <property type="match status" value="2"/>
</dbReference>
<dbReference type="OrthoDB" id="7204250at2"/>
<accession>A0A4S3MDP9</accession>
<dbReference type="CDD" id="cd06578">
    <property type="entry name" value="HemD"/>
    <property type="match status" value="1"/>
</dbReference>
<keyword evidence="3" id="KW-1185">Reference proteome</keyword>
<dbReference type="EMBL" id="SSMD01000001">
    <property type="protein sequence ID" value="THD76810.1"/>
    <property type="molecule type" value="Genomic_DNA"/>
</dbReference>
<protein>
    <submittedName>
        <fullName evidence="2">Uroporphyrinogen-III synthase</fullName>
    </submittedName>
</protein>
<reference evidence="2 3" key="1">
    <citation type="submission" date="2019-04" db="EMBL/GenBank/DDBJ databases">
        <title>Draft genome sequence of Youngimonas vesicularis.</title>
        <authorList>
            <person name="Hameed A."/>
        </authorList>
    </citation>
    <scope>NUCLEOTIDE SEQUENCE [LARGE SCALE GENOMIC DNA]</scope>
    <source>
        <strain evidence="2 3">CC-AMW-E</strain>
    </source>
</reference>
<evidence type="ECO:0000259" key="1">
    <source>
        <dbReference type="Pfam" id="PF02602"/>
    </source>
</evidence>
<evidence type="ECO:0000313" key="3">
    <source>
        <dbReference type="Proteomes" id="UP000306113"/>
    </source>
</evidence>
<dbReference type="GO" id="GO:0033014">
    <property type="term" value="P:tetrapyrrole biosynthetic process"/>
    <property type="evidence" value="ECO:0007669"/>
    <property type="project" value="InterPro"/>
</dbReference>
<feature type="domain" description="Tetrapyrrole biosynthesis uroporphyrinogen III synthase" evidence="1">
    <location>
        <begin position="18"/>
        <end position="216"/>
    </location>
</feature>
<name>A0A4S3MDP9_9RHOB</name>
<dbReference type="AlphaFoldDB" id="A0A4S3MDP9"/>
<dbReference type="SUPFAM" id="SSF69618">
    <property type="entry name" value="HemD-like"/>
    <property type="match status" value="1"/>
</dbReference>
<dbReference type="Proteomes" id="UP000306113">
    <property type="component" value="Unassembled WGS sequence"/>
</dbReference>
<dbReference type="RefSeq" id="WP_136337754.1">
    <property type="nucleotide sequence ID" value="NZ_SSMD01000001.1"/>
</dbReference>
<gene>
    <name evidence="2" type="ORF">E7681_02940</name>
</gene>
<evidence type="ECO:0000313" key="2">
    <source>
        <dbReference type="EMBL" id="THD76810.1"/>
    </source>
</evidence>
<dbReference type="GO" id="GO:0004852">
    <property type="term" value="F:uroporphyrinogen-III synthase activity"/>
    <property type="evidence" value="ECO:0007669"/>
    <property type="project" value="InterPro"/>
</dbReference>
<dbReference type="Pfam" id="PF02602">
    <property type="entry name" value="HEM4"/>
    <property type="match status" value="1"/>
</dbReference>
<comment type="caution">
    <text evidence="2">The sequence shown here is derived from an EMBL/GenBank/DDBJ whole genome shotgun (WGS) entry which is preliminary data.</text>
</comment>